<evidence type="ECO:0000313" key="3">
    <source>
        <dbReference type="EMBL" id="TDT60980.1"/>
    </source>
</evidence>
<dbReference type="Pfam" id="PF01458">
    <property type="entry name" value="SUFBD_core"/>
    <property type="match status" value="1"/>
</dbReference>
<dbReference type="InterPro" id="IPR000825">
    <property type="entry name" value="SUF_FeS_clus_asmbl_SufBD_core"/>
</dbReference>
<dbReference type="AlphaFoldDB" id="A0A4R7KPC9"/>
<accession>A0A4R7KPC9</accession>
<dbReference type="RefSeq" id="WP_166636391.1">
    <property type="nucleotide sequence ID" value="NZ_SOAZ01000010.1"/>
</dbReference>
<dbReference type="PANTHER" id="PTHR43575:SF1">
    <property type="entry name" value="PROTEIN ABCI7, CHLOROPLASTIC"/>
    <property type="match status" value="1"/>
</dbReference>
<dbReference type="GO" id="GO:0016226">
    <property type="term" value="P:iron-sulfur cluster assembly"/>
    <property type="evidence" value="ECO:0007669"/>
    <property type="project" value="InterPro"/>
</dbReference>
<keyword evidence="4" id="KW-1185">Reference proteome</keyword>
<dbReference type="NCBIfam" id="TIGR01981">
    <property type="entry name" value="sufD"/>
    <property type="match status" value="1"/>
</dbReference>
<sequence>MYSIELLNGLLCKKEEWIKAYRLRKFEEFEKLPVPSWKRLKLENFSIPDFKEYRKEFLKNDIDGEGIFVKDINDVSALDEFKEYIDVQKSFGISDKFVTLGEAFYNSGVVIKAASKLKEPVRISYSLDNENSVVIDHNIIVAERDSEITVVIDYSSLSENEEYMNFFHNGVTKVYAADKAVVNIVKVQRMSNSAYHFDSNVAFIGREAKVNWISVEIGSGISATSFITNLEKTASESSLKSIYFGDGESRIDMQYTMNHIGMRSISNIETRGALKDKARKVFRGNLDFKKGARKAKGEEAEYALLLDPTVKADAIPVLFCAEDDVQGNHAASAGQIDENQLFYLMSRGFNEKEAKKLIVEASFKPIIDSIPVEDIKESINLEIHRRLVYV</sequence>
<name>A0A4R7KPC9_9CLOT</name>
<dbReference type="SUPFAM" id="SSF101960">
    <property type="entry name" value="Stabilizer of iron transporter SufD"/>
    <property type="match status" value="1"/>
</dbReference>
<protein>
    <submittedName>
        <fullName evidence="3">Iron-regulated ABC transporter permease protein SufD</fullName>
    </submittedName>
</protein>
<gene>
    <name evidence="3" type="ORF">EDD71_11098</name>
</gene>
<dbReference type="PANTHER" id="PTHR43575">
    <property type="entry name" value="PROTEIN ABCI7, CHLOROPLASTIC"/>
    <property type="match status" value="1"/>
</dbReference>
<reference evidence="3 4" key="1">
    <citation type="submission" date="2019-03" db="EMBL/GenBank/DDBJ databases">
        <title>Genomic Encyclopedia of Type Strains, Phase IV (KMG-IV): sequencing the most valuable type-strain genomes for metagenomic binning, comparative biology and taxonomic classification.</title>
        <authorList>
            <person name="Goeker M."/>
        </authorList>
    </citation>
    <scope>NUCLEOTIDE SEQUENCE [LARGE SCALE GENOMIC DNA]</scope>
    <source>
        <strain evidence="3 4">DSM 24455</strain>
    </source>
</reference>
<dbReference type="InterPro" id="IPR055346">
    <property type="entry name" value="Fe-S_cluster_assembly_SufBD"/>
</dbReference>
<proteinExistence type="inferred from homology"/>
<comment type="similarity">
    <text evidence="1">Belongs to the iron-sulfur cluster assembly SufBD family.</text>
</comment>
<evidence type="ECO:0000259" key="2">
    <source>
        <dbReference type="Pfam" id="PF01458"/>
    </source>
</evidence>
<dbReference type="InterPro" id="IPR011542">
    <property type="entry name" value="SUF_FeS_clus_asmbl_SufD"/>
</dbReference>
<dbReference type="EMBL" id="SOAZ01000010">
    <property type="protein sequence ID" value="TDT60980.1"/>
    <property type="molecule type" value="Genomic_DNA"/>
</dbReference>
<evidence type="ECO:0000256" key="1">
    <source>
        <dbReference type="ARBA" id="ARBA00043967"/>
    </source>
</evidence>
<comment type="caution">
    <text evidence="3">The sequence shown here is derived from an EMBL/GenBank/DDBJ whole genome shotgun (WGS) entry which is preliminary data.</text>
</comment>
<feature type="domain" description="SUF system FeS cluster assembly SufBD core" evidence="2">
    <location>
        <begin position="128"/>
        <end position="361"/>
    </location>
</feature>
<dbReference type="Proteomes" id="UP000295325">
    <property type="component" value="Unassembled WGS sequence"/>
</dbReference>
<evidence type="ECO:0000313" key="4">
    <source>
        <dbReference type="Proteomes" id="UP000295325"/>
    </source>
</evidence>
<organism evidence="3 4">
    <name type="scientific">Fonticella tunisiensis</name>
    <dbReference type="NCBI Taxonomy" id="1096341"/>
    <lineage>
        <taxon>Bacteria</taxon>
        <taxon>Bacillati</taxon>
        <taxon>Bacillota</taxon>
        <taxon>Clostridia</taxon>
        <taxon>Eubacteriales</taxon>
        <taxon>Clostridiaceae</taxon>
        <taxon>Fonticella</taxon>
    </lineage>
</organism>
<dbReference type="InterPro" id="IPR037284">
    <property type="entry name" value="SUF_FeS_clus_asmbl_SufBD_sf"/>
</dbReference>